<name>A0A0A9ERG3_ARUDO</name>
<accession>A0A0A9ERG3</accession>
<sequence length="19" mass="2164">MLAPRQLLVQFSLGSIFQD</sequence>
<reference evidence="1" key="1">
    <citation type="submission" date="2014-09" db="EMBL/GenBank/DDBJ databases">
        <authorList>
            <person name="Magalhaes I.L.F."/>
            <person name="Oliveira U."/>
            <person name="Santos F.R."/>
            <person name="Vidigal T.H.D.A."/>
            <person name="Brescovit A.D."/>
            <person name="Santos A.J."/>
        </authorList>
    </citation>
    <scope>NUCLEOTIDE SEQUENCE</scope>
    <source>
        <tissue evidence="1">Shoot tissue taken approximately 20 cm above the soil surface</tissue>
    </source>
</reference>
<proteinExistence type="predicted"/>
<evidence type="ECO:0000313" key="1">
    <source>
        <dbReference type="EMBL" id="JAE01584.1"/>
    </source>
</evidence>
<organism evidence="1">
    <name type="scientific">Arundo donax</name>
    <name type="common">Giant reed</name>
    <name type="synonym">Donax arundinaceus</name>
    <dbReference type="NCBI Taxonomy" id="35708"/>
    <lineage>
        <taxon>Eukaryota</taxon>
        <taxon>Viridiplantae</taxon>
        <taxon>Streptophyta</taxon>
        <taxon>Embryophyta</taxon>
        <taxon>Tracheophyta</taxon>
        <taxon>Spermatophyta</taxon>
        <taxon>Magnoliopsida</taxon>
        <taxon>Liliopsida</taxon>
        <taxon>Poales</taxon>
        <taxon>Poaceae</taxon>
        <taxon>PACMAD clade</taxon>
        <taxon>Arundinoideae</taxon>
        <taxon>Arundineae</taxon>
        <taxon>Arundo</taxon>
    </lineage>
</organism>
<dbReference type="EMBL" id="GBRH01196312">
    <property type="protein sequence ID" value="JAE01584.1"/>
    <property type="molecule type" value="Transcribed_RNA"/>
</dbReference>
<reference evidence="1" key="2">
    <citation type="journal article" date="2015" name="Data Brief">
        <title>Shoot transcriptome of the giant reed, Arundo donax.</title>
        <authorList>
            <person name="Barrero R.A."/>
            <person name="Guerrero F.D."/>
            <person name="Moolhuijzen P."/>
            <person name="Goolsby J.A."/>
            <person name="Tidwell J."/>
            <person name="Bellgard S.E."/>
            <person name="Bellgard M.I."/>
        </authorList>
    </citation>
    <scope>NUCLEOTIDE SEQUENCE</scope>
    <source>
        <tissue evidence="1">Shoot tissue taken approximately 20 cm above the soil surface</tissue>
    </source>
</reference>
<protein>
    <submittedName>
        <fullName evidence="1">Uncharacterized protein</fullName>
    </submittedName>
</protein>
<dbReference type="AlphaFoldDB" id="A0A0A9ERG3"/>